<dbReference type="GO" id="GO:0009073">
    <property type="term" value="P:aromatic amino acid family biosynthetic process"/>
    <property type="evidence" value="ECO:0007669"/>
    <property type="project" value="UniProtKB-KW"/>
</dbReference>
<dbReference type="PIRSF" id="PIRSF000505">
    <property type="entry name" value="EPSPS"/>
    <property type="match status" value="1"/>
</dbReference>
<accession>A0A6J5YFA3</accession>
<dbReference type="PROSITE" id="PS00885">
    <property type="entry name" value="EPSP_SYNTHASE_2"/>
    <property type="match status" value="1"/>
</dbReference>
<dbReference type="CDD" id="cd01556">
    <property type="entry name" value="EPSP_synthase"/>
    <property type="match status" value="1"/>
</dbReference>
<evidence type="ECO:0000256" key="5">
    <source>
        <dbReference type="ARBA" id="ARBA00022679"/>
    </source>
</evidence>
<comment type="pathway">
    <text evidence="1">Metabolic intermediate biosynthesis; chorismate biosynthesis; chorismate from D-erythrose 4-phosphate and phosphoenolpyruvate: step 6/7.</text>
</comment>
<dbReference type="PANTHER" id="PTHR21090:SF5">
    <property type="entry name" value="PENTAFUNCTIONAL AROM POLYPEPTIDE"/>
    <property type="match status" value="1"/>
</dbReference>
<evidence type="ECO:0000256" key="6">
    <source>
        <dbReference type="ARBA" id="ARBA00023141"/>
    </source>
</evidence>
<protein>
    <recommendedName>
        <fullName evidence="3">3-phosphoshikimate 1-carboxyvinyltransferase</fullName>
        <ecNumber evidence="3">2.5.1.19</ecNumber>
    </recommendedName>
</protein>
<reference evidence="9" key="1">
    <citation type="submission" date="2020-05" db="EMBL/GenBank/DDBJ databases">
        <authorList>
            <person name="Chiriac C."/>
            <person name="Salcher M."/>
            <person name="Ghai R."/>
            <person name="Kavagutti S V."/>
        </authorList>
    </citation>
    <scope>NUCLEOTIDE SEQUENCE</scope>
</reference>
<dbReference type="AlphaFoldDB" id="A0A6J5YFA3"/>
<dbReference type="InterPro" id="IPR023193">
    <property type="entry name" value="EPSP_synthase_CS"/>
</dbReference>
<sequence length="435" mass="45353">MNRPVALPDPYPIEPISTPLNAVVSIPGSKSITNRALLCAALAHGSTHLSGVLFADDTEAMLGCISALGAQVDVDRENCSVQITGMGGQLHPDSEGLLNAVQSGTTARFIAAAMMLSRRDLILDASPQMRARPMATAFDALRSLGAIVDETDLPGFLPARIRGTAHSAQPSVRLAGDISSQFISGLLLVAPCLEFGLRLELTTVAVSAPYLAMTVSVMRSFGAVVQDLGDGAYVVEPGGYTGLEYAVEPDASAASYFFAAAVICGGSVRIDGLGSNSIQGDIGFVEVLSQMGAMVQVSPESITVVGGPVSGVRADFRDISDTAQTIAAVAVFADGPTVISGIGFIRAKETNRIAAVVSELRRCGVNANELDDGFEIHPGPLRPAVVQTYDDHRMAMSFALIGLGSAGIQIADPSCVSKTFPDFFEVLESIRPELP</sequence>
<dbReference type="InterPro" id="IPR013792">
    <property type="entry name" value="RNA3'P_cycl/enolpyr_Trfase_a/b"/>
</dbReference>
<dbReference type="InterPro" id="IPR001986">
    <property type="entry name" value="Enolpyruvate_Tfrase_dom"/>
</dbReference>
<evidence type="ECO:0000256" key="2">
    <source>
        <dbReference type="ARBA" id="ARBA00009948"/>
    </source>
</evidence>
<dbReference type="Pfam" id="PF00275">
    <property type="entry name" value="EPSP_synthase"/>
    <property type="match status" value="1"/>
</dbReference>
<dbReference type="GO" id="GO:0003866">
    <property type="term" value="F:3-phosphoshikimate 1-carboxyvinyltransferase activity"/>
    <property type="evidence" value="ECO:0007669"/>
    <property type="project" value="UniProtKB-EC"/>
</dbReference>
<dbReference type="Gene3D" id="3.65.10.10">
    <property type="entry name" value="Enolpyruvate transferase domain"/>
    <property type="match status" value="2"/>
</dbReference>
<dbReference type="UniPathway" id="UPA00053">
    <property type="reaction ID" value="UER00089"/>
</dbReference>
<comment type="similarity">
    <text evidence="2">Belongs to the EPSP synthase family.</text>
</comment>
<feature type="domain" description="Enolpyruvate transferase" evidence="8">
    <location>
        <begin position="17"/>
        <end position="427"/>
    </location>
</feature>
<name>A0A6J5YFA3_9ZZZZ</name>
<dbReference type="InterPro" id="IPR036968">
    <property type="entry name" value="Enolpyruvate_Tfrase_sf"/>
</dbReference>
<dbReference type="EMBL" id="CAEMXZ010000026">
    <property type="protein sequence ID" value="CAB4323071.1"/>
    <property type="molecule type" value="Genomic_DNA"/>
</dbReference>
<dbReference type="PANTHER" id="PTHR21090">
    <property type="entry name" value="AROM/DEHYDROQUINATE SYNTHASE"/>
    <property type="match status" value="1"/>
</dbReference>
<evidence type="ECO:0000256" key="3">
    <source>
        <dbReference type="ARBA" id="ARBA00012450"/>
    </source>
</evidence>
<organism evidence="9">
    <name type="scientific">freshwater metagenome</name>
    <dbReference type="NCBI Taxonomy" id="449393"/>
    <lineage>
        <taxon>unclassified sequences</taxon>
        <taxon>metagenomes</taxon>
        <taxon>ecological metagenomes</taxon>
    </lineage>
</organism>
<keyword evidence="4" id="KW-0028">Amino-acid biosynthesis</keyword>
<evidence type="ECO:0000256" key="1">
    <source>
        <dbReference type="ARBA" id="ARBA00004811"/>
    </source>
</evidence>
<dbReference type="SUPFAM" id="SSF55205">
    <property type="entry name" value="EPT/RTPC-like"/>
    <property type="match status" value="1"/>
</dbReference>
<dbReference type="GO" id="GO:0008652">
    <property type="term" value="P:amino acid biosynthetic process"/>
    <property type="evidence" value="ECO:0007669"/>
    <property type="project" value="UniProtKB-KW"/>
</dbReference>
<dbReference type="NCBIfam" id="TIGR01356">
    <property type="entry name" value="aroA"/>
    <property type="match status" value="1"/>
</dbReference>
<evidence type="ECO:0000256" key="7">
    <source>
        <dbReference type="ARBA" id="ARBA00044633"/>
    </source>
</evidence>
<keyword evidence="5" id="KW-0808">Transferase</keyword>
<gene>
    <name evidence="9" type="ORF">UFOPK1392_00815</name>
</gene>
<evidence type="ECO:0000256" key="4">
    <source>
        <dbReference type="ARBA" id="ARBA00022605"/>
    </source>
</evidence>
<proteinExistence type="inferred from homology"/>
<dbReference type="GO" id="GO:0009423">
    <property type="term" value="P:chorismate biosynthetic process"/>
    <property type="evidence" value="ECO:0007669"/>
    <property type="project" value="UniProtKB-UniPathway"/>
</dbReference>
<dbReference type="EC" id="2.5.1.19" evidence="3"/>
<comment type="catalytic activity">
    <reaction evidence="7">
        <text>3-phosphoshikimate + phosphoenolpyruvate = 5-O-(1-carboxyvinyl)-3-phosphoshikimate + phosphate</text>
        <dbReference type="Rhea" id="RHEA:21256"/>
        <dbReference type="ChEBI" id="CHEBI:43474"/>
        <dbReference type="ChEBI" id="CHEBI:57701"/>
        <dbReference type="ChEBI" id="CHEBI:58702"/>
        <dbReference type="ChEBI" id="CHEBI:145989"/>
        <dbReference type="EC" id="2.5.1.19"/>
    </reaction>
    <physiologicalReaction direction="left-to-right" evidence="7">
        <dbReference type="Rhea" id="RHEA:21257"/>
    </physiologicalReaction>
</comment>
<dbReference type="HAMAP" id="MF_00210">
    <property type="entry name" value="EPSP_synth"/>
    <property type="match status" value="1"/>
</dbReference>
<evidence type="ECO:0000313" key="9">
    <source>
        <dbReference type="EMBL" id="CAB4323071.1"/>
    </source>
</evidence>
<evidence type="ECO:0000259" key="8">
    <source>
        <dbReference type="Pfam" id="PF00275"/>
    </source>
</evidence>
<dbReference type="InterPro" id="IPR006264">
    <property type="entry name" value="EPSP_synthase"/>
</dbReference>
<keyword evidence="6" id="KW-0057">Aromatic amino acid biosynthesis</keyword>